<keyword evidence="2 5" id="KW-0694">RNA-binding</keyword>
<dbReference type="Gene3D" id="2.170.120.20">
    <property type="entry name" value="Ribosomal protein L25, beta domain"/>
    <property type="match status" value="1"/>
</dbReference>
<protein>
    <recommendedName>
        <fullName evidence="5">Large ribosomal subunit protein bL25</fullName>
    </recommendedName>
    <alternativeName>
        <fullName evidence="5">General stress protein CTC</fullName>
    </alternativeName>
</protein>
<dbReference type="Gene3D" id="2.40.240.10">
    <property type="entry name" value="Ribosomal Protein L25, Chain P"/>
    <property type="match status" value="1"/>
</dbReference>
<feature type="region of interest" description="Disordered" evidence="6">
    <location>
        <begin position="186"/>
        <end position="232"/>
    </location>
</feature>
<dbReference type="NCBIfam" id="NF004131">
    <property type="entry name" value="PRK05618.2-1"/>
    <property type="match status" value="1"/>
</dbReference>
<organism evidence="9 10">
    <name type="scientific">Janibacter alkaliphilus</name>
    <dbReference type="NCBI Taxonomy" id="1069963"/>
    <lineage>
        <taxon>Bacteria</taxon>
        <taxon>Bacillati</taxon>
        <taxon>Actinomycetota</taxon>
        <taxon>Actinomycetes</taxon>
        <taxon>Micrococcales</taxon>
        <taxon>Intrasporangiaceae</taxon>
        <taxon>Janibacter</taxon>
    </lineage>
</organism>
<dbReference type="InterPro" id="IPR011035">
    <property type="entry name" value="Ribosomal_bL25/Gln-tRNA_synth"/>
</dbReference>
<dbReference type="PANTHER" id="PTHR33284">
    <property type="entry name" value="RIBOSOMAL PROTEIN L25/GLN-TRNA SYNTHETASE, ANTI-CODON-BINDING DOMAIN-CONTAINING PROTEIN"/>
    <property type="match status" value="1"/>
</dbReference>
<dbReference type="InterPro" id="IPR020056">
    <property type="entry name" value="Rbsml_bL25/Gln-tRNA_synth_N"/>
</dbReference>
<keyword evidence="1 5" id="KW-0699">rRNA-binding</keyword>
<dbReference type="GO" id="GO:0006412">
    <property type="term" value="P:translation"/>
    <property type="evidence" value="ECO:0007669"/>
    <property type="project" value="UniProtKB-UniRule"/>
</dbReference>
<dbReference type="InterPro" id="IPR020057">
    <property type="entry name" value="Ribosomal_bL25_b-dom"/>
</dbReference>
<dbReference type="AlphaFoldDB" id="A0A852XBG9"/>
<feature type="domain" description="Large ribosomal subunit protein bL25 L25" evidence="7">
    <location>
        <begin position="9"/>
        <end position="92"/>
    </location>
</feature>
<dbReference type="SUPFAM" id="SSF50715">
    <property type="entry name" value="Ribosomal protein L25-like"/>
    <property type="match status" value="1"/>
</dbReference>
<reference evidence="9 10" key="1">
    <citation type="submission" date="2020-07" db="EMBL/GenBank/DDBJ databases">
        <title>Sequencing the genomes of 1000 actinobacteria strains.</title>
        <authorList>
            <person name="Klenk H.-P."/>
        </authorList>
    </citation>
    <scope>NUCLEOTIDE SEQUENCE [LARGE SCALE GENOMIC DNA]</scope>
    <source>
        <strain evidence="9 10">DSM 24723</strain>
    </source>
</reference>
<dbReference type="HAMAP" id="MF_01334">
    <property type="entry name" value="Ribosomal_bL25_CTC"/>
    <property type="match status" value="1"/>
</dbReference>
<dbReference type="Proteomes" id="UP000592181">
    <property type="component" value="Unassembled WGS sequence"/>
</dbReference>
<dbReference type="Pfam" id="PF01386">
    <property type="entry name" value="Ribosomal_L25p"/>
    <property type="match status" value="1"/>
</dbReference>
<evidence type="ECO:0000259" key="7">
    <source>
        <dbReference type="Pfam" id="PF01386"/>
    </source>
</evidence>
<dbReference type="Pfam" id="PF14693">
    <property type="entry name" value="Ribosomal_TL5_C"/>
    <property type="match status" value="1"/>
</dbReference>
<sequence>MAQDEIRIPAETRTEFGKGAARRIRRADKIPAVMYGHGGDPVHITLPGHDAMMALKNPNALLTIGLDGEDRLALAKDVQRDPIKPFIEHIDLVIVRRGEKATVEVSVHLEGEAAPETVVTVDNASLEVEADVTNIPEYLTVSVEGLEVGSQILAGDLEMPEGSTLVSDPELLVVNVTQQISAEELEAELAEAEAEAGIEQDESDEEAAEAAAEGDSEESGDGEGESEGSSEE</sequence>
<dbReference type="GO" id="GO:0003735">
    <property type="term" value="F:structural constituent of ribosome"/>
    <property type="evidence" value="ECO:0007669"/>
    <property type="project" value="InterPro"/>
</dbReference>
<dbReference type="InterPro" id="IPR001021">
    <property type="entry name" value="Ribosomal_bL25_long"/>
</dbReference>
<evidence type="ECO:0000313" key="9">
    <source>
        <dbReference type="EMBL" id="NYG35861.1"/>
    </source>
</evidence>
<dbReference type="EMBL" id="JACBZX010000001">
    <property type="protein sequence ID" value="NYG35861.1"/>
    <property type="molecule type" value="Genomic_DNA"/>
</dbReference>
<name>A0A852XBG9_9MICO</name>
<dbReference type="CDD" id="cd00495">
    <property type="entry name" value="Ribosomal_L25_TL5_CTC"/>
    <property type="match status" value="1"/>
</dbReference>
<comment type="subunit">
    <text evidence="5">Part of the 50S ribosomal subunit; part of the 5S rRNA/L5/L18/L25 subcomplex. Contacts the 5S rRNA. Binds to the 5S rRNA independently of L5 and L18.</text>
</comment>
<dbReference type="PANTHER" id="PTHR33284:SF1">
    <property type="entry name" value="RIBOSOMAL PROTEIN L25_GLN-TRNA SYNTHETASE, ANTI-CODON-BINDING DOMAIN-CONTAINING PROTEIN"/>
    <property type="match status" value="1"/>
</dbReference>
<dbReference type="InterPro" id="IPR037121">
    <property type="entry name" value="Ribosomal_bL25_C"/>
</dbReference>
<evidence type="ECO:0000259" key="8">
    <source>
        <dbReference type="Pfam" id="PF14693"/>
    </source>
</evidence>
<evidence type="ECO:0000256" key="5">
    <source>
        <dbReference type="HAMAP-Rule" id="MF_01334"/>
    </source>
</evidence>
<evidence type="ECO:0000256" key="4">
    <source>
        <dbReference type="ARBA" id="ARBA00023274"/>
    </source>
</evidence>
<keyword evidence="10" id="KW-1185">Reference proteome</keyword>
<evidence type="ECO:0000256" key="6">
    <source>
        <dbReference type="SAM" id="MobiDB-lite"/>
    </source>
</evidence>
<comment type="caution">
    <text evidence="9">The sequence shown here is derived from an EMBL/GenBank/DDBJ whole genome shotgun (WGS) entry which is preliminary data.</text>
</comment>
<evidence type="ECO:0000256" key="2">
    <source>
        <dbReference type="ARBA" id="ARBA00022884"/>
    </source>
</evidence>
<comment type="similarity">
    <text evidence="5">Belongs to the bacterial ribosomal protein bL25 family. CTC subfamily.</text>
</comment>
<evidence type="ECO:0000256" key="3">
    <source>
        <dbReference type="ARBA" id="ARBA00022980"/>
    </source>
</evidence>
<comment type="function">
    <text evidence="5">This is one of the proteins that binds to the 5S RNA in the ribosome where it forms part of the central protuberance.</text>
</comment>
<dbReference type="NCBIfam" id="TIGR00731">
    <property type="entry name" value="bL25_bact_ctc"/>
    <property type="match status" value="1"/>
</dbReference>
<dbReference type="InterPro" id="IPR020930">
    <property type="entry name" value="Ribosomal_uL5_bac-type"/>
</dbReference>
<accession>A0A852XBG9</accession>
<proteinExistence type="inferred from homology"/>
<dbReference type="RefSeq" id="WP_179461457.1">
    <property type="nucleotide sequence ID" value="NZ_JACBZX010000001.1"/>
</dbReference>
<evidence type="ECO:0000313" key="10">
    <source>
        <dbReference type="Proteomes" id="UP000592181"/>
    </source>
</evidence>
<evidence type="ECO:0000256" key="1">
    <source>
        <dbReference type="ARBA" id="ARBA00022730"/>
    </source>
</evidence>
<feature type="domain" description="Large ribosomal subunit protein bL25 beta" evidence="8">
    <location>
        <begin position="101"/>
        <end position="178"/>
    </location>
</feature>
<dbReference type="GO" id="GO:0022625">
    <property type="term" value="C:cytosolic large ribosomal subunit"/>
    <property type="evidence" value="ECO:0007669"/>
    <property type="project" value="TreeGrafter"/>
</dbReference>
<dbReference type="GO" id="GO:0008097">
    <property type="term" value="F:5S rRNA binding"/>
    <property type="evidence" value="ECO:0007669"/>
    <property type="project" value="InterPro"/>
</dbReference>
<gene>
    <name evidence="5" type="primary">rplY</name>
    <name evidence="5" type="synonym">ctc</name>
    <name evidence="9" type="ORF">BJY28_000330</name>
</gene>
<dbReference type="InterPro" id="IPR029751">
    <property type="entry name" value="Ribosomal_L25_dom"/>
</dbReference>
<keyword evidence="3 5" id="KW-0689">Ribosomal protein</keyword>
<keyword evidence="4 5" id="KW-0687">Ribonucleoprotein</keyword>